<dbReference type="RefSeq" id="WP_141449604.1">
    <property type="nucleotide sequence ID" value="NZ_CP041217.1"/>
</dbReference>
<keyword evidence="7 15" id="KW-0812">Transmembrane</keyword>
<evidence type="ECO:0000313" key="18">
    <source>
        <dbReference type="EMBL" id="QDH23067.1"/>
    </source>
</evidence>
<dbReference type="Gene3D" id="1.10.287.130">
    <property type="match status" value="1"/>
</dbReference>
<dbReference type="Gene3D" id="6.10.340.10">
    <property type="match status" value="1"/>
</dbReference>
<dbReference type="GO" id="GO:0005886">
    <property type="term" value="C:plasma membrane"/>
    <property type="evidence" value="ECO:0007669"/>
    <property type="project" value="UniProtKB-SubCell"/>
</dbReference>
<dbReference type="PROSITE" id="PS50109">
    <property type="entry name" value="HIS_KIN"/>
    <property type="match status" value="1"/>
</dbReference>
<dbReference type="InterPro" id="IPR003660">
    <property type="entry name" value="HAMP_dom"/>
</dbReference>
<dbReference type="KEGG" id="saca:FFV09_20745"/>
<evidence type="ECO:0000256" key="3">
    <source>
        <dbReference type="ARBA" id="ARBA00012438"/>
    </source>
</evidence>
<dbReference type="Pfam" id="PF02518">
    <property type="entry name" value="HATPase_c"/>
    <property type="match status" value="1"/>
</dbReference>
<dbReference type="SUPFAM" id="SSF55874">
    <property type="entry name" value="ATPase domain of HSP90 chaperone/DNA topoisomerase II/histidine kinase"/>
    <property type="match status" value="1"/>
</dbReference>
<keyword evidence="10" id="KW-0067">ATP-binding</keyword>
<dbReference type="PROSITE" id="PS50885">
    <property type="entry name" value="HAMP"/>
    <property type="match status" value="1"/>
</dbReference>
<dbReference type="CDD" id="cd00075">
    <property type="entry name" value="HATPase"/>
    <property type="match status" value="1"/>
</dbReference>
<dbReference type="PANTHER" id="PTHR45436">
    <property type="entry name" value="SENSOR HISTIDINE KINASE YKOH"/>
    <property type="match status" value="1"/>
</dbReference>
<keyword evidence="5" id="KW-0597">Phosphoprotein</keyword>
<evidence type="ECO:0000256" key="4">
    <source>
        <dbReference type="ARBA" id="ARBA00022475"/>
    </source>
</evidence>
<evidence type="ECO:0000256" key="6">
    <source>
        <dbReference type="ARBA" id="ARBA00022679"/>
    </source>
</evidence>
<evidence type="ECO:0000256" key="14">
    <source>
        <dbReference type="SAM" id="Coils"/>
    </source>
</evidence>
<keyword evidence="4" id="KW-1003">Cell membrane</keyword>
<reference evidence="18 19" key="1">
    <citation type="submission" date="2019-06" db="EMBL/GenBank/DDBJ databases">
        <title>Saccharibacillus brassicae sp. nov., an endophytic bacterium isolated from Chinese cabbage seeds (Brassica pekinensis).</title>
        <authorList>
            <person name="Jiang L."/>
            <person name="Lee J."/>
            <person name="Kim S.W."/>
        </authorList>
    </citation>
    <scope>NUCLEOTIDE SEQUENCE [LARGE SCALE GENOMIC DNA]</scope>
    <source>
        <strain evidence="19">KCTC 43072 / ATSA2</strain>
    </source>
</reference>
<gene>
    <name evidence="18" type="ORF">FFV09_20745</name>
</gene>
<evidence type="ECO:0000256" key="2">
    <source>
        <dbReference type="ARBA" id="ARBA00004651"/>
    </source>
</evidence>
<dbReference type="InterPro" id="IPR005467">
    <property type="entry name" value="His_kinase_dom"/>
</dbReference>
<keyword evidence="12" id="KW-0902">Two-component regulatory system</keyword>
<dbReference type="CDD" id="cd00082">
    <property type="entry name" value="HisKA"/>
    <property type="match status" value="1"/>
</dbReference>
<keyword evidence="11 15" id="KW-1133">Transmembrane helix</keyword>
<dbReference type="AlphaFoldDB" id="A0A4Y6V3I4"/>
<dbReference type="Pfam" id="PF00512">
    <property type="entry name" value="HisKA"/>
    <property type="match status" value="1"/>
</dbReference>
<comment type="catalytic activity">
    <reaction evidence="1">
        <text>ATP + protein L-histidine = ADP + protein N-phospho-L-histidine.</text>
        <dbReference type="EC" id="2.7.13.3"/>
    </reaction>
</comment>
<dbReference type="SMART" id="SM00387">
    <property type="entry name" value="HATPase_c"/>
    <property type="match status" value="1"/>
</dbReference>
<sequence>MKIGIRLKFTLVLAALLIVSVGLLSGLVLRGIRDNQAAQIEEVLARQTQLANLRLRQEYYTETPQTDASAFYTREGVRLASELADLTGMPVTLYAKDRSVLGSSIRAVRGEGGQLQGGESESLDYALGGSIAYFRQGSRGETMLYFAPVEGPQGQIGAIRFDYPIDSYLTFYAAIRRLFLLVGASVTAAAFLLGFVYYSRFATAILKLKASADQIRRGQFLSGEPLRRRDELGELGRGITYMSGEIQRNIAGLEDERSKLAQAVERLQALEHRQKQYIGNISHEFKTPLTTIKAYTELLDLYRDDPQLLGEARESIDKEAQRLYEMVEKVLRLSALERYDFELEASEVEASAALRDAAARMRGKAERFGVTLEVDVRPAVVWCDAESFMHIFTNLLDNAIKYNRPGGTAYIRGGPEGDEVRLTVRNTGLSIPDEAREKIFEPFYTVNKDRARLSGGSGLGLSLVRRLVETQGGRIELLPAEGEGTAFELVFPARPPVDEA</sequence>
<keyword evidence="13 15" id="KW-0472">Membrane</keyword>
<dbReference type="EMBL" id="CP041217">
    <property type="protein sequence ID" value="QDH23067.1"/>
    <property type="molecule type" value="Genomic_DNA"/>
</dbReference>
<feature type="domain" description="HAMP" evidence="17">
    <location>
        <begin position="199"/>
        <end position="251"/>
    </location>
</feature>
<feature type="transmembrane region" description="Helical" evidence="15">
    <location>
        <begin position="178"/>
        <end position="198"/>
    </location>
</feature>
<organism evidence="18 19">
    <name type="scientific">Saccharibacillus brassicae</name>
    <dbReference type="NCBI Taxonomy" id="2583377"/>
    <lineage>
        <taxon>Bacteria</taxon>
        <taxon>Bacillati</taxon>
        <taxon>Bacillota</taxon>
        <taxon>Bacilli</taxon>
        <taxon>Bacillales</taxon>
        <taxon>Paenibacillaceae</taxon>
        <taxon>Saccharibacillus</taxon>
    </lineage>
</organism>
<evidence type="ECO:0000256" key="8">
    <source>
        <dbReference type="ARBA" id="ARBA00022741"/>
    </source>
</evidence>
<dbReference type="SUPFAM" id="SSF47384">
    <property type="entry name" value="Homodimeric domain of signal transducing histidine kinase"/>
    <property type="match status" value="1"/>
</dbReference>
<evidence type="ECO:0000256" key="11">
    <source>
        <dbReference type="ARBA" id="ARBA00022989"/>
    </source>
</evidence>
<dbReference type="PANTHER" id="PTHR45436:SF5">
    <property type="entry name" value="SENSOR HISTIDINE KINASE TRCS"/>
    <property type="match status" value="1"/>
</dbReference>
<accession>A0A4Y6V3I4</accession>
<keyword evidence="8" id="KW-0547">Nucleotide-binding</keyword>
<keyword evidence="14" id="KW-0175">Coiled coil</keyword>
<name>A0A4Y6V3I4_SACBS</name>
<comment type="subcellular location">
    <subcellularLocation>
        <location evidence="2">Cell membrane</location>
        <topology evidence="2">Multi-pass membrane protein</topology>
    </subcellularLocation>
</comment>
<evidence type="ECO:0000256" key="9">
    <source>
        <dbReference type="ARBA" id="ARBA00022777"/>
    </source>
</evidence>
<evidence type="ECO:0000256" key="1">
    <source>
        <dbReference type="ARBA" id="ARBA00000085"/>
    </source>
</evidence>
<evidence type="ECO:0000313" key="19">
    <source>
        <dbReference type="Proteomes" id="UP000316968"/>
    </source>
</evidence>
<evidence type="ECO:0000259" key="17">
    <source>
        <dbReference type="PROSITE" id="PS50885"/>
    </source>
</evidence>
<feature type="coiled-coil region" evidence="14">
    <location>
        <begin position="250"/>
        <end position="280"/>
    </location>
</feature>
<dbReference type="InterPro" id="IPR004358">
    <property type="entry name" value="Sig_transdc_His_kin-like_C"/>
</dbReference>
<dbReference type="InterPro" id="IPR003661">
    <property type="entry name" value="HisK_dim/P_dom"/>
</dbReference>
<evidence type="ECO:0000256" key="7">
    <source>
        <dbReference type="ARBA" id="ARBA00022692"/>
    </source>
</evidence>
<evidence type="ECO:0000256" key="10">
    <source>
        <dbReference type="ARBA" id="ARBA00022840"/>
    </source>
</evidence>
<dbReference type="GO" id="GO:0005524">
    <property type="term" value="F:ATP binding"/>
    <property type="evidence" value="ECO:0007669"/>
    <property type="project" value="UniProtKB-KW"/>
</dbReference>
<evidence type="ECO:0000259" key="16">
    <source>
        <dbReference type="PROSITE" id="PS50109"/>
    </source>
</evidence>
<evidence type="ECO:0000256" key="13">
    <source>
        <dbReference type="ARBA" id="ARBA00023136"/>
    </source>
</evidence>
<keyword evidence="6" id="KW-0808">Transferase</keyword>
<dbReference type="PRINTS" id="PR00344">
    <property type="entry name" value="BCTRLSENSOR"/>
</dbReference>
<dbReference type="OrthoDB" id="9786919at2"/>
<proteinExistence type="predicted"/>
<dbReference type="InterPro" id="IPR050428">
    <property type="entry name" value="TCS_sensor_his_kinase"/>
</dbReference>
<evidence type="ECO:0000256" key="12">
    <source>
        <dbReference type="ARBA" id="ARBA00023012"/>
    </source>
</evidence>
<dbReference type="InterPro" id="IPR036890">
    <property type="entry name" value="HATPase_C_sf"/>
</dbReference>
<evidence type="ECO:0000256" key="5">
    <source>
        <dbReference type="ARBA" id="ARBA00022553"/>
    </source>
</evidence>
<dbReference type="EC" id="2.7.13.3" evidence="3"/>
<dbReference type="Gene3D" id="3.30.565.10">
    <property type="entry name" value="Histidine kinase-like ATPase, C-terminal domain"/>
    <property type="match status" value="1"/>
</dbReference>
<dbReference type="CDD" id="cd06225">
    <property type="entry name" value="HAMP"/>
    <property type="match status" value="1"/>
</dbReference>
<keyword evidence="19" id="KW-1185">Reference proteome</keyword>
<dbReference type="InterPro" id="IPR003594">
    <property type="entry name" value="HATPase_dom"/>
</dbReference>
<dbReference type="Proteomes" id="UP000316968">
    <property type="component" value="Chromosome"/>
</dbReference>
<keyword evidence="9 18" id="KW-0418">Kinase</keyword>
<feature type="domain" description="Histidine kinase" evidence="16">
    <location>
        <begin position="280"/>
        <end position="495"/>
    </location>
</feature>
<protein>
    <recommendedName>
        <fullName evidence="3">histidine kinase</fullName>
        <ecNumber evidence="3">2.7.13.3</ecNumber>
    </recommendedName>
</protein>
<dbReference type="GO" id="GO:0000155">
    <property type="term" value="F:phosphorelay sensor kinase activity"/>
    <property type="evidence" value="ECO:0007669"/>
    <property type="project" value="InterPro"/>
</dbReference>
<dbReference type="SMART" id="SM00388">
    <property type="entry name" value="HisKA"/>
    <property type="match status" value="1"/>
</dbReference>
<evidence type="ECO:0000256" key="15">
    <source>
        <dbReference type="SAM" id="Phobius"/>
    </source>
</evidence>
<dbReference type="InterPro" id="IPR036097">
    <property type="entry name" value="HisK_dim/P_sf"/>
</dbReference>